<accession>A0A2N3XY67</accession>
<proteinExistence type="predicted"/>
<dbReference type="Proteomes" id="UP000233786">
    <property type="component" value="Unassembled WGS sequence"/>
</dbReference>
<dbReference type="AlphaFoldDB" id="A0A2N3XY67"/>
<feature type="compositionally biased region" description="Polar residues" evidence="1">
    <location>
        <begin position="1"/>
        <end position="19"/>
    </location>
</feature>
<feature type="region of interest" description="Disordered" evidence="1">
    <location>
        <begin position="1"/>
        <end position="78"/>
    </location>
</feature>
<sequence>MRSSTGQARDVQDGQNSTRGRSRDGAANDWQAKPTGRSPSNPVTTVTPVQKVPEHPPELRRLGGEGHPRHGNSGTGAFHLVSGHELAATLKSWPHRLTAVLSRAIQSSSSTCLPSQPNSTSKPPGVFADGIVLACQSLPVTDEIHITYE</sequence>
<protein>
    <submittedName>
        <fullName evidence="2">Uncharacterized protein</fullName>
    </submittedName>
</protein>
<feature type="compositionally biased region" description="Low complexity" evidence="1">
    <location>
        <begin position="42"/>
        <end position="51"/>
    </location>
</feature>
<organism evidence="2 3">
    <name type="scientific">Saccharopolyspora spinosa</name>
    <dbReference type="NCBI Taxonomy" id="60894"/>
    <lineage>
        <taxon>Bacteria</taxon>
        <taxon>Bacillati</taxon>
        <taxon>Actinomycetota</taxon>
        <taxon>Actinomycetes</taxon>
        <taxon>Pseudonocardiales</taxon>
        <taxon>Pseudonocardiaceae</taxon>
        <taxon>Saccharopolyspora</taxon>
    </lineage>
</organism>
<evidence type="ECO:0000256" key="1">
    <source>
        <dbReference type="SAM" id="MobiDB-lite"/>
    </source>
</evidence>
<evidence type="ECO:0000313" key="2">
    <source>
        <dbReference type="EMBL" id="PKW15604.1"/>
    </source>
</evidence>
<evidence type="ECO:0000313" key="3">
    <source>
        <dbReference type="Proteomes" id="UP000233786"/>
    </source>
</evidence>
<dbReference type="EMBL" id="PJNB01000001">
    <property type="protein sequence ID" value="PKW15604.1"/>
    <property type="molecule type" value="Genomic_DNA"/>
</dbReference>
<comment type="caution">
    <text evidence="2">The sequence shown here is derived from an EMBL/GenBank/DDBJ whole genome shotgun (WGS) entry which is preliminary data.</text>
</comment>
<keyword evidence="3" id="KW-1185">Reference proteome</keyword>
<feature type="compositionally biased region" description="Basic and acidic residues" evidence="1">
    <location>
        <begin position="52"/>
        <end position="68"/>
    </location>
</feature>
<name>A0A2N3XY67_SACSN</name>
<reference evidence="2" key="1">
    <citation type="submission" date="2017-12" db="EMBL/GenBank/DDBJ databases">
        <title>Sequencing the genomes of 1000 Actinobacteria strains.</title>
        <authorList>
            <person name="Klenk H.-P."/>
        </authorList>
    </citation>
    <scope>NUCLEOTIDE SEQUENCE [LARGE SCALE GENOMIC DNA]</scope>
    <source>
        <strain evidence="2">DSM 44228</strain>
    </source>
</reference>
<gene>
    <name evidence="2" type="ORF">A8926_3341</name>
</gene>